<gene>
    <name evidence="1" type="ORF">A2112_00565</name>
</gene>
<dbReference type="Proteomes" id="UP000177091">
    <property type="component" value="Unassembled WGS sequence"/>
</dbReference>
<dbReference type="EMBL" id="MGFK01000004">
    <property type="protein sequence ID" value="OGM04861.1"/>
    <property type="molecule type" value="Genomic_DNA"/>
</dbReference>
<reference evidence="1 2" key="1">
    <citation type="journal article" date="2016" name="Nat. Commun.">
        <title>Thousands of microbial genomes shed light on interconnected biogeochemical processes in an aquifer system.</title>
        <authorList>
            <person name="Anantharaman K."/>
            <person name="Brown C.T."/>
            <person name="Hug L.A."/>
            <person name="Sharon I."/>
            <person name="Castelle C.J."/>
            <person name="Probst A.J."/>
            <person name="Thomas B.C."/>
            <person name="Singh A."/>
            <person name="Wilkins M.J."/>
            <person name="Karaoz U."/>
            <person name="Brodie E.L."/>
            <person name="Williams K.H."/>
            <person name="Hubbard S.S."/>
            <person name="Banfield J.F."/>
        </authorList>
    </citation>
    <scope>NUCLEOTIDE SEQUENCE [LARGE SCALE GENOMIC DNA]</scope>
</reference>
<dbReference type="AlphaFoldDB" id="A0A1F7WPU2"/>
<accession>A0A1F7WPU2</accession>
<name>A0A1F7WPU2_9BACT</name>
<organism evidence="1 2">
    <name type="scientific">Candidatus Woesebacteria bacterium GWA1_42_12</name>
    <dbReference type="NCBI Taxonomy" id="1802472"/>
    <lineage>
        <taxon>Bacteria</taxon>
        <taxon>Candidatus Woeseibacteriota</taxon>
    </lineage>
</organism>
<proteinExistence type="predicted"/>
<evidence type="ECO:0000313" key="1">
    <source>
        <dbReference type="EMBL" id="OGM04861.1"/>
    </source>
</evidence>
<evidence type="ECO:0000313" key="2">
    <source>
        <dbReference type="Proteomes" id="UP000177091"/>
    </source>
</evidence>
<comment type="caution">
    <text evidence="1">The sequence shown here is derived from an EMBL/GenBank/DDBJ whole genome shotgun (WGS) entry which is preliminary data.</text>
</comment>
<protein>
    <submittedName>
        <fullName evidence="1">Uncharacterized protein</fullName>
    </submittedName>
</protein>
<sequence length="207" mass="23639">MLYSLNSIQKMIKELLQRFGLRKQPDEEIVMIGLLAVKMDRKLYDSALYMGVLQDAYWNLRYAGENGVKALSLGEILAQVRPKDVKNIVLFDSPQDIGFPGNHWRIREMEVDREVATLLLCNELGTRDYNFPPIEVPFDTPLFTGISVPRLELNGRPVSLEEAARAVIEIRGDILYPESLKYIGETIMWSSPDGKLKSDKRRLSPVK</sequence>